<dbReference type="EMBL" id="JAJFZP010000004">
    <property type="protein sequence ID" value="MCC3268247.1"/>
    <property type="molecule type" value="Genomic_DNA"/>
</dbReference>
<dbReference type="InterPro" id="IPR051912">
    <property type="entry name" value="Alkylbase_DNA_Glycosylase/TA"/>
</dbReference>
<keyword evidence="1" id="KW-0227">DNA damage</keyword>
<gene>
    <name evidence="3" type="ORF">LJ751_02580</name>
</gene>
<dbReference type="GO" id="GO:0006285">
    <property type="term" value="P:base-excision repair, AP site formation"/>
    <property type="evidence" value="ECO:0007669"/>
    <property type="project" value="TreeGrafter"/>
</dbReference>
<evidence type="ECO:0000256" key="2">
    <source>
        <dbReference type="ARBA" id="ARBA00023204"/>
    </source>
</evidence>
<dbReference type="GO" id="GO:0008725">
    <property type="term" value="F:DNA-3-methyladenine glycosylase activity"/>
    <property type="evidence" value="ECO:0007669"/>
    <property type="project" value="TreeGrafter"/>
</dbReference>
<sequence>MSLSVPVSLASGTGAASGAAPGAGAVSVLWESDRPYRLDLSLGVLAHGRKDPSVRIGPGVAWLAFSTPEGNATLALTEQPAPAPGARVLARAWGPGAEFALAGVPALLGDSDDWSAFDQPAFTATLPAALAETRRRNPGLRLPSTGRMLDSIVPVILEQKVTAMEAYYAWRYLVTKYGADAPGPAPAGLKVPPSAEAWRRVPSWEWHRARVDFHRSGTILRACGAASALERLSEVPLGTDLTARLCSIPGIGPWSAAEITQRTHGAPDSVSVGDYHLSAFVGEALTGRRTDDAGMLALLEPWRGHRQRVVRLLVLSGFRKQAFGPRLAPEDHRGR</sequence>
<dbReference type="SUPFAM" id="SSF48150">
    <property type="entry name" value="DNA-glycosylase"/>
    <property type="match status" value="1"/>
</dbReference>
<reference evidence="3" key="1">
    <citation type="submission" date="2021-10" db="EMBL/GenBank/DDBJ databases">
        <title>Novel species in genus Arthrobacter.</title>
        <authorList>
            <person name="Liu Y."/>
        </authorList>
    </citation>
    <scope>NUCLEOTIDE SEQUENCE</scope>
    <source>
        <strain evidence="3">Zg-Y809</strain>
    </source>
</reference>
<evidence type="ECO:0000313" key="3">
    <source>
        <dbReference type="EMBL" id="MCC3268247.1"/>
    </source>
</evidence>
<dbReference type="GO" id="GO:0005737">
    <property type="term" value="C:cytoplasm"/>
    <property type="evidence" value="ECO:0007669"/>
    <property type="project" value="TreeGrafter"/>
</dbReference>
<dbReference type="PANTHER" id="PTHR43003">
    <property type="entry name" value="DNA-3-METHYLADENINE GLYCOSYLASE"/>
    <property type="match status" value="1"/>
</dbReference>
<proteinExistence type="predicted"/>
<dbReference type="InterPro" id="IPR011257">
    <property type="entry name" value="DNA_glycosylase"/>
</dbReference>
<dbReference type="GO" id="GO:0006307">
    <property type="term" value="P:DNA alkylation repair"/>
    <property type="evidence" value="ECO:0007669"/>
    <property type="project" value="TreeGrafter"/>
</dbReference>
<dbReference type="AlphaFoldDB" id="A0A9X1LZM6"/>
<keyword evidence="2" id="KW-0234">DNA repair</keyword>
<accession>A0A9X1LZM6</accession>
<dbReference type="GO" id="GO:0032131">
    <property type="term" value="F:alkylated DNA binding"/>
    <property type="evidence" value="ECO:0007669"/>
    <property type="project" value="TreeGrafter"/>
</dbReference>
<evidence type="ECO:0000313" key="4">
    <source>
        <dbReference type="Proteomes" id="UP001139264"/>
    </source>
</evidence>
<organism evidence="3 4">
    <name type="scientific">Arthrobacter gengyunqii</name>
    <dbReference type="NCBI Taxonomy" id="2886940"/>
    <lineage>
        <taxon>Bacteria</taxon>
        <taxon>Bacillati</taxon>
        <taxon>Actinomycetota</taxon>
        <taxon>Actinomycetes</taxon>
        <taxon>Micrococcales</taxon>
        <taxon>Micrococcaceae</taxon>
        <taxon>Arthrobacter</taxon>
    </lineage>
</organism>
<dbReference type="GO" id="GO:0032993">
    <property type="term" value="C:protein-DNA complex"/>
    <property type="evidence" value="ECO:0007669"/>
    <property type="project" value="TreeGrafter"/>
</dbReference>
<dbReference type="Proteomes" id="UP001139264">
    <property type="component" value="Unassembled WGS sequence"/>
</dbReference>
<name>A0A9X1LZM6_9MICC</name>
<dbReference type="GO" id="GO:0043916">
    <property type="term" value="F:DNA-7-methylguanine glycosylase activity"/>
    <property type="evidence" value="ECO:0007669"/>
    <property type="project" value="TreeGrafter"/>
</dbReference>
<dbReference type="RefSeq" id="WP_227906701.1">
    <property type="nucleotide sequence ID" value="NZ_CP095461.1"/>
</dbReference>
<dbReference type="PANTHER" id="PTHR43003:SF6">
    <property type="entry name" value="DNA GLYCOSYLASE"/>
    <property type="match status" value="1"/>
</dbReference>
<dbReference type="Gene3D" id="1.10.340.30">
    <property type="entry name" value="Hypothetical protein, domain 2"/>
    <property type="match status" value="1"/>
</dbReference>
<comment type="caution">
    <text evidence="3">The sequence shown here is derived from an EMBL/GenBank/DDBJ whole genome shotgun (WGS) entry which is preliminary data.</text>
</comment>
<evidence type="ECO:0000256" key="1">
    <source>
        <dbReference type="ARBA" id="ARBA00022763"/>
    </source>
</evidence>
<protein>
    <submittedName>
        <fullName evidence="3">3-methyladenine DNA glycosylase</fullName>
    </submittedName>
</protein>